<keyword evidence="3" id="KW-1185">Reference proteome</keyword>
<name>A0A8S1VBF0_9CILI</name>
<evidence type="ECO:0008006" key="4">
    <source>
        <dbReference type="Google" id="ProtNLM"/>
    </source>
</evidence>
<reference evidence="2" key="1">
    <citation type="submission" date="2021-01" db="EMBL/GenBank/DDBJ databases">
        <authorList>
            <consortium name="Genoscope - CEA"/>
            <person name="William W."/>
        </authorList>
    </citation>
    <scope>NUCLEOTIDE SEQUENCE</scope>
</reference>
<keyword evidence="1" id="KW-1133">Transmembrane helix</keyword>
<protein>
    <recommendedName>
        <fullName evidence="4">Transmembrane protein</fullName>
    </recommendedName>
</protein>
<dbReference type="AlphaFoldDB" id="A0A8S1VBF0"/>
<gene>
    <name evidence="2" type="ORF">PPENT_87.1.T0560167</name>
</gene>
<evidence type="ECO:0000313" key="2">
    <source>
        <dbReference type="EMBL" id="CAD8172216.1"/>
    </source>
</evidence>
<keyword evidence="1" id="KW-0472">Membrane</keyword>
<evidence type="ECO:0000256" key="1">
    <source>
        <dbReference type="SAM" id="Phobius"/>
    </source>
</evidence>
<proteinExistence type="predicted"/>
<dbReference type="EMBL" id="CAJJDO010000056">
    <property type="protein sequence ID" value="CAD8172216.1"/>
    <property type="molecule type" value="Genomic_DNA"/>
</dbReference>
<dbReference type="Proteomes" id="UP000689195">
    <property type="component" value="Unassembled WGS sequence"/>
</dbReference>
<keyword evidence="1" id="KW-0812">Transmembrane</keyword>
<evidence type="ECO:0000313" key="3">
    <source>
        <dbReference type="Proteomes" id="UP000689195"/>
    </source>
</evidence>
<organism evidence="2 3">
    <name type="scientific">Paramecium pentaurelia</name>
    <dbReference type="NCBI Taxonomy" id="43138"/>
    <lineage>
        <taxon>Eukaryota</taxon>
        <taxon>Sar</taxon>
        <taxon>Alveolata</taxon>
        <taxon>Ciliophora</taxon>
        <taxon>Intramacronucleata</taxon>
        <taxon>Oligohymenophorea</taxon>
        <taxon>Peniculida</taxon>
        <taxon>Parameciidae</taxon>
        <taxon>Paramecium</taxon>
    </lineage>
</organism>
<feature type="transmembrane region" description="Helical" evidence="1">
    <location>
        <begin position="124"/>
        <end position="146"/>
    </location>
</feature>
<accession>A0A8S1VBF0</accession>
<comment type="caution">
    <text evidence="2">The sequence shown here is derived from an EMBL/GenBank/DDBJ whole genome shotgun (WGS) entry which is preliminary data.</text>
</comment>
<sequence length="149" mass="18139">MVKYFFRFNIYDPQHVYIINSYDYWIFKFNSARLIQIIPQTTCIIQLHILISLNIQFYFQQQEIILKIQLFQINDGIAGWGLNHVQMTPGFFPKKNCQLCEVSFKCKTCANGYYRNKNNKIRQVLILIYLYCKLFRTIFKFTWLLFLRF</sequence>